<dbReference type="HOGENOM" id="CLU_1728475_0_0_9"/>
<dbReference type="EMBL" id="ADLT01000087">
    <property type="protein sequence ID" value="EHO61955.1"/>
    <property type="molecule type" value="Genomic_DNA"/>
</dbReference>
<reference evidence="2 3" key="1">
    <citation type="submission" date="2011-11" db="EMBL/GenBank/DDBJ databases">
        <title>The Genome Sequence of Dialister succinatiphilus YIT 11850.</title>
        <authorList>
            <consortium name="The Broad Institute Genome Sequencing Platform"/>
            <person name="Earl A."/>
            <person name="Ward D."/>
            <person name="Feldgarden M."/>
            <person name="Gevers D."/>
            <person name="Morotomi M."/>
            <person name="Young S.K."/>
            <person name="Zeng Q."/>
            <person name="Gargeya S."/>
            <person name="Fitzgerald M."/>
            <person name="Haas B."/>
            <person name="Abouelleil A."/>
            <person name="Alvarado L."/>
            <person name="Arachchi H.M."/>
            <person name="Berlin A."/>
            <person name="Brown A."/>
            <person name="Chapman S.B."/>
            <person name="Dunbar C."/>
            <person name="Gearin G."/>
            <person name="Goldberg J."/>
            <person name="Griggs A."/>
            <person name="Gujja S."/>
            <person name="Heiman D."/>
            <person name="Howarth C."/>
            <person name="Lui A."/>
            <person name="MacDonald P.J.P."/>
            <person name="Montmayeur A."/>
            <person name="Murphy C."/>
            <person name="Neiman D."/>
            <person name="Pearson M."/>
            <person name="Priest M."/>
            <person name="Roberts A."/>
            <person name="Saif S."/>
            <person name="Shea T."/>
            <person name="Sisk P."/>
            <person name="Stolte C."/>
            <person name="Sykes S."/>
            <person name="Wortman J."/>
            <person name="Nusbaum C."/>
            <person name="Birren B."/>
        </authorList>
    </citation>
    <scope>NUCLEOTIDE SEQUENCE [LARGE SCALE GENOMIC DNA]</scope>
    <source>
        <strain evidence="2 3">YIT 11850</strain>
    </source>
</reference>
<accession>H1D3D9</accession>
<feature type="region of interest" description="Disordered" evidence="1">
    <location>
        <begin position="113"/>
        <end position="151"/>
    </location>
</feature>
<dbReference type="AlphaFoldDB" id="H1D3D9"/>
<evidence type="ECO:0000313" key="2">
    <source>
        <dbReference type="EMBL" id="EHO61955.1"/>
    </source>
</evidence>
<dbReference type="STRING" id="742743.HMPREF9453_02127"/>
<keyword evidence="3" id="KW-1185">Reference proteome</keyword>
<sequence>MSSETKECLKERLHRLEQDLKENQAFLQTYMLSPSPDFRPAEEERIRQISRLADEMMEILTELAGRSEDNGEADAMDDDLNLEYKTHTLGDPDGEDNIEGDWNLDEEDMIPISEARTLPEAEELLSKKEKKGKKHGKKDKKRGKKGKKGKK</sequence>
<gene>
    <name evidence="2" type="ORF">HMPREF9453_02127</name>
</gene>
<dbReference type="RefSeq" id="WP_008860618.1">
    <property type="nucleotide sequence ID" value="NZ_JH591191.1"/>
</dbReference>
<comment type="caution">
    <text evidence="2">The sequence shown here is derived from an EMBL/GenBank/DDBJ whole genome shotgun (WGS) entry which is preliminary data.</text>
</comment>
<organism evidence="2 3">
    <name type="scientific">Dialister succinatiphilus YIT 11850</name>
    <dbReference type="NCBI Taxonomy" id="742743"/>
    <lineage>
        <taxon>Bacteria</taxon>
        <taxon>Bacillati</taxon>
        <taxon>Bacillota</taxon>
        <taxon>Negativicutes</taxon>
        <taxon>Veillonellales</taxon>
        <taxon>Veillonellaceae</taxon>
        <taxon>Dialister</taxon>
    </lineage>
</organism>
<evidence type="ECO:0000313" key="3">
    <source>
        <dbReference type="Proteomes" id="UP000003277"/>
    </source>
</evidence>
<evidence type="ECO:0000256" key="1">
    <source>
        <dbReference type="SAM" id="MobiDB-lite"/>
    </source>
</evidence>
<proteinExistence type="predicted"/>
<feature type="compositionally biased region" description="Basic residues" evidence="1">
    <location>
        <begin position="128"/>
        <end position="151"/>
    </location>
</feature>
<dbReference type="OrthoDB" id="10012377at2"/>
<name>H1D3D9_9FIRM</name>
<protein>
    <submittedName>
        <fullName evidence="2">Uncharacterized protein</fullName>
    </submittedName>
</protein>
<dbReference type="Proteomes" id="UP000003277">
    <property type="component" value="Unassembled WGS sequence"/>
</dbReference>
<dbReference type="PATRIC" id="fig|742743.3.peg.2136"/>